<evidence type="ECO:0000313" key="1">
    <source>
        <dbReference type="EMBL" id="AIA95064.1"/>
    </source>
</evidence>
<sequence length="63" mass="7158">CRHPRRAGDVRYVKAGELPEGMLGFVDPGFDLRRDWELALNYLRMGGPKVLASKVTSRVKKML</sequence>
<dbReference type="EMBL" id="KF127705">
    <property type="protein sequence ID" value="AIA95064.1"/>
    <property type="molecule type" value="Genomic_DNA"/>
</dbReference>
<proteinExistence type="predicted"/>
<protein>
    <submittedName>
        <fullName evidence="1">CAZy families GT2|GT4 protein</fullName>
    </submittedName>
</protein>
<organism evidence="1">
    <name type="scientific">uncultured Arcanobacterium sp</name>
    <dbReference type="NCBI Taxonomy" id="487520"/>
    <lineage>
        <taxon>Bacteria</taxon>
        <taxon>Bacillati</taxon>
        <taxon>Actinomycetota</taxon>
        <taxon>Actinomycetes</taxon>
        <taxon>Actinomycetales</taxon>
        <taxon>Actinomycetaceae</taxon>
        <taxon>Arcanobacterium</taxon>
        <taxon>environmental samples</taxon>
    </lineage>
</organism>
<name>A0A060CIK5_9ACTO</name>
<dbReference type="AlphaFoldDB" id="A0A060CIK5"/>
<accession>A0A060CIK5</accession>
<reference evidence="1" key="1">
    <citation type="journal article" date="2013" name="Environ. Microbiol.">
        <title>Seasonally variable intestinal metagenomes of the red palm weevil (Rhynchophorus ferrugineus).</title>
        <authorList>
            <person name="Jia S."/>
            <person name="Zhang X."/>
            <person name="Zhang G."/>
            <person name="Yin A."/>
            <person name="Zhang S."/>
            <person name="Li F."/>
            <person name="Wang L."/>
            <person name="Zhao D."/>
            <person name="Yun Q."/>
            <person name="Tala"/>
            <person name="Wang J."/>
            <person name="Sun G."/>
            <person name="Baabdullah M."/>
            <person name="Yu X."/>
            <person name="Hu S."/>
            <person name="Al-Mssallem I.S."/>
            <person name="Yu J."/>
        </authorList>
    </citation>
    <scope>NUCLEOTIDE SEQUENCE</scope>
</reference>
<feature type="non-terminal residue" evidence="1">
    <location>
        <position position="1"/>
    </location>
</feature>